<dbReference type="PANTHER" id="PTHR32552">
    <property type="entry name" value="FERRICHROME IRON RECEPTOR-RELATED"/>
    <property type="match status" value="1"/>
</dbReference>
<evidence type="ECO:0000256" key="1">
    <source>
        <dbReference type="ARBA" id="ARBA00004571"/>
    </source>
</evidence>
<keyword evidence="11 14" id="KW-0472">Membrane</keyword>
<keyword evidence="4 14" id="KW-1134">Transmembrane beta strand</keyword>
<dbReference type="NCBIfam" id="TIGR01783">
    <property type="entry name" value="TonB-siderophor"/>
    <property type="match status" value="1"/>
</dbReference>
<evidence type="ECO:0000256" key="5">
    <source>
        <dbReference type="ARBA" id="ARBA00022496"/>
    </source>
</evidence>
<keyword evidence="12 18" id="KW-0675">Receptor</keyword>
<evidence type="ECO:0000256" key="6">
    <source>
        <dbReference type="ARBA" id="ARBA00022692"/>
    </source>
</evidence>
<dbReference type="InterPro" id="IPR012910">
    <property type="entry name" value="Plug_dom"/>
</dbReference>
<dbReference type="Gene3D" id="2.170.130.10">
    <property type="entry name" value="TonB-dependent receptor, plug domain"/>
    <property type="match status" value="1"/>
</dbReference>
<dbReference type="Gene3D" id="2.40.170.20">
    <property type="entry name" value="TonB-dependent receptor, beta-barrel domain"/>
    <property type="match status" value="1"/>
</dbReference>
<dbReference type="GO" id="GO:0009279">
    <property type="term" value="C:cell outer membrane"/>
    <property type="evidence" value="ECO:0007669"/>
    <property type="project" value="UniProtKB-SubCell"/>
</dbReference>
<keyword evidence="7 16" id="KW-0732">Signal</keyword>
<keyword evidence="3 14" id="KW-0813">Transport</keyword>
<evidence type="ECO:0000256" key="12">
    <source>
        <dbReference type="ARBA" id="ARBA00023170"/>
    </source>
</evidence>
<evidence type="ECO:0000313" key="18">
    <source>
        <dbReference type="EMBL" id="MBI6626680.1"/>
    </source>
</evidence>
<dbReference type="RefSeq" id="WP_198712520.1">
    <property type="nucleotide sequence ID" value="NZ_JAEILH010000040.1"/>
</dbReference>
<keyword evidence="10 15" id="KW-0798">TonB box</keyword>
<keyword evidence="8" id="KW-0408">Iron</keyword>
<dbReference type="GO" id="GO:0015344">
    <property type="term" value="F:siderophore uptake transmembrane transporter activity"/>
    <property type="evidence" value="ECO:0007669"/>
    <property type="project" value="TreeGrafter"/>
</dbReference>
<dbReference type="EMBL" id="JAEILH010000040">
    <property type="protein sequence ID" value="MBI6626680.1"/>
    <property type="molecule type" value="Genomic_DNA"/>
</dbReference>
<feature type="domain" description="Secretin/TonB short N-terminal" evidence="17">
    <location>
        <begin position="63"/>
        <end position="114"/>
    </location>
</feature>
<comment type="subcellular location">
    <subcellularLocation>
        <location evidence="1 14">Cell outer membrane</location>
        <topology evidence="1 14">Multi-pass membrane protein</topology>
    </subcellularLocation>
</comment>
<keyword evidence="13 14" id="KW-0998">Cell outer membrane</keyword>
<dbReference type="InterPro" id="IPR037066">
    <property type="entry name" value="Plug_dom_sf"/>
</dbReference>
<name>A0A8I1E6S1_9PSED</name>
<evidence type="ECO:0000259" key="17">
    <source>
        <dbReference type="SMART" id="SM00965"/>
    </source>
</evidence>
<dbReference type="Pfam" id="PF00593">
    <property type="entry name" value="TonB_dep_Rec_b-barrel"/>
    <property type="match status" value="1"/>
</dbReference>
<dbReference type="InterPro" id="IPR039426">
    <property type="entry name" value="TonB-dep_rcpt-like"/>
</dbReference>
<organism evidence="18 19">
    <name type="scientific">Pseudomonas rhodesiae</name>
    <dbReference type="NCBI Taxonomy" id="76760"/>
    <lineage>
        <taxon>Bacteria</taxon>
        <taxon>Pseudomonadati</taxon>
        <taxon>Pseudomonadota</taxon>
        <taxon>Gammaproteobacteria</taxon>
        <taxon>Pseudomonadales</taxon>
        <taxon>Pseudomonadaceae</taxon>
        <taxon>Pseudomonas</taxon>
    </lineage>
</organism>
<protein>
    <submittedName>
        <fullName evidence="18">TonB-dependent receptor</fullName>
    </submittedName>
</protein>
<dbReference type="GO" id="GO:0015891">
    <property type="term" value="P:siderophore transport"/>
    <property type="evidence" value="ECO:0007669"/>
    <property type="project" value="InterPro"/>
</dbReference>
<evidence type="ECO:0000256" key="9">
    <source>
        <dbReference type="ARBA" id="ARBA00023065"/>
    </source>
</evidence>
<dbReference type="SUPFAM" id="SSF56935">
    <property type="entry name" value="Porins"/>
    <property type="match status" value="1"/>
</dbReference>
<evidence type="ECO:0000256" key="10">
    <source>
        <dbReference type="ARBA" id="ARBA00023077"/>
    </source>
</evidence>
<dbReference type="AlphaFoldDB" id="A0A8I1E6S1"/>
<dbReference type="PROSITE" id="PS52016">
    <property type="entry name" value="TONB_DEPENDENT_REC_3"/>
    <property type="match status" value="1"/>
</dbReference>
<accession>A0A8I1E6S1</accession>
<dbReference type="Pfam" id="PF07715">
    <property type="entry name" value="Plug"/>
    <property type="match status" value="1"/>
</dbReference>
<sequence>MKSTIHCCALTPLHLAVAFAMSGMPALVFGQSDENVTVARNVYTVPAGALNDMLLKVARQSGRTISFDPALVYNYRGSAVNGNMTVEQATAACLQGTDLVLDVTENGTLTVTRSAEPLVVGPTTIVGNDAQLPEISVRGGSLSDDELYYNPSNSSTVSRTDTPLKETAQSVEVISAKALKDRQATDLADALKSSAGVQQTPSATGGSSFTIRGFSVQQTSTNGIPNPGVNSIPVQGIERVEVVKGPDSIMSGSSTPGGTINMVRKAPVTEELRAVSVEVARYGELKEGLDLGGALNEDRSLSYRLNMSNMKSDKSAPDFDGERETYVAPALTWQNDGRRLTVGAESSNTRTAAPRSTIVMGGKLQKLPSERLFPRDNGFQNTSKTGYYEFSQELLGGWSFNSKATYVDGTENLKVWQNVEVEPDGSVGFASPYAARIDTKSWSMQNDVRGKVNTGFITHKLLLGVDYQHIDSTEDDLNVIDSAGAYPQVNIYDPHSIDLLPGIGSPNYRWNKSRVQQRGLILQDQLEIGDRTHVLLAAKKAEWISDVQVYAEDGTSIARAGDESEKWVPNYGISFDVTPQMTIYANLLHGFSGTSSLNSATGEPLKPLTSKSKEAGVKFNLLNDSLTLTYAYFELEEDNVPVEDPFTRQPIGSQSRSSKGYDLNLAGEILPGWNVQGSYTHVKFEEPAQLDGNPPLFSGEPEQSINVWTSYELQEGMYKGLGAGVGVDAFSGTTGSTSYESYAVPGGASTDISLFYHAQDYSLTLGVKNVFGRTLYNSWSTGAFVPLREERNARLTFTYNF</sequence>
<dbReference type="GO" id="GO:0038023">
    <property type="term" value="F:signaling receptor activity"/>
    <property type="evidence" value="ECO:0007669"/>
    <property type="project" value="InterPro"/>
</dbReference>
<evidence type="ECO:0000313" key="19">
    <source>
        <dbReference type="Proteomes" id="UP000645865"/>
    </source>
</evidence>
<dbReference type="SMART" id="SM00965">
    <property type="entry name" value="STN"/>
    <property type="match status" value="1"/>
</dbReference>
<feature type="signal peptide" evidence="16">
    <location>
        <begin position="1"/>
        <end position="22"/>
    </location>
</feature>
<gene>
    <name evidence="18" type="ORF">YA0853_23905</name>
</gene>
<comment type="similarity">
    <text evidence="2 14 15">Belongs to the TonB-dependent receptor family.</text>
</comment>
<comment type="caution">
    <text evidence="18">The sequence shown here is derived from an EMBL/GenBank/DDBJ whole genome shotgun (WGS) entry which is preliminary data.</text>
</comment>
<dbReference type="Proteomes" id="UP000645865">
    <property type="component" value="Unassembled WGS sequence"/>
</dbReference>
<dbReference type="CDD" id="cd01347">
    <property type="entry name" value="ligand_gated_channel"/>
    <property type="match status" value="1"/>
</dbReference>
<evidence type="ECO:0000256" key="7">
    <source>
        <dbReference type="ARBA" id="ARBA00022729"/>
    </source>
</evidence>
<feature type="chain" id="PRO_5034247938" evidence="16">
    <location>
        <begin position="23"/>
        <end position="801"/>
    </location>
</feature>
<dbReference type="InterPro" id="IPR036942">
    <property type="entry name" value="Beta-barrel_TonB_sf"/>
</dbReference>
<evidence type="ECO:0000256" key="14">
    <source>
        <dbReference type="PROSITE-ProRule" id="PRU01360"/>
    </source>
</evidence>
<dbReference type="PANTHER" id="PTHR32552:SF68">
    <property type="entry name" value="FERRICHROME OUTER MEMBRANE TRANSPORTER_PHAGE RECEPTOR"/>
    <property type="match status" value="1"/>
</dbReference>
<dbReference type="InterPro" id="IPR010105">
    <property type="entry name" value="TonB_sidphr_rcpt"/>
</dbReference>
<evidence type="ECO:0000256" key="11">
    <source>
        <dbReference type="ARBA" id="ARBA00023136"/>
    </source>
</evidence>
<evidence type="ECO:0000256" key="16">
    <source>
        <dbReference type="SAM" id="SignalP"/>
    </source>
</evidence>
<evidence type="ECO:0000256" key="15">
    <source>
        <dbReference type="RuleBase" id="RU003357"/>
    </source>
</evidence>
<reference evidence="18" key="1">
    <citation type="submission" date="2020-12" db="EMBL/GenBank/DDBJ databases">
        <title>Comparative genomic insights into the epidemiology and virulence of plant pathogenic Pseudomonads from Turkey.</title>
        <authorList>
            <person name="Dillon M."/>
            <person name="Ruiz-Bedoya T."/>
            <person name="Bendalovic-Torma C."/>
            <person name="Guttman K.M."/>
            <person name="Kwak H."/>
            <person name="Middleton M.A."/>
            <person name="Wang P.W."/>
            <person name="Horuz S."/>
            <person name="Aysan Y."/>
            <person name="Guttman D.S."/>
        </authorList>
    </citation>
    <scope>NUCLEOTIDE SEQUENCE</scope>
    <source>
        <strain evidence="18">S5_IA_3a</strain>
    </source>
</reference>
<dbReference type="InterPro" id="IPR011662">
    <property type="entry name" value="Secretin/TonB_short_N"/>
</dbReference>
<proteinExistence type="inferred from homology"/>
<evidence type="ECO:0000256" key="13">
    <source>
        <dbReference type="ARBA" id="ARBA00023237"/>
    </source>
</evidence>
<keyword evidence="5" id="KW-0410">Iron transport</keyword>
<evidence type="ECO:0000256" key="2">
    <source>
        <dbReference type="ARBA" id="ARBA00009810"/>
    </source>
</evidence>
<evidence type="ECO:0000256" key="8">
    <source>
        <dbReference type="ARBA" id="ARBA00023004"/>
    </source>
</evidence>
<keyword evidence="9" id="KW-0406">Ion transport</keyword>
<evidence type="ECO:0000256" key="3">
    <source>
        <dbReference type="ARBA" id="ARBA00022448"/>
    </source>
</evidence>
<keyword evidence="6 14" id="KW-0812">Transmembrane</keyword>
<evidence type="ECO:0000256" key="4">
    <source>
        <dbReference type="ARBA" id="ARBA00022452"/>
    </source>
</evidence>
<dbReference type="Gene3D" id="3.55.50.30">
    <property type="match status" value="1"/>
</dbReference>
<dbReference type="InterPro" id="IPR000531">
    <property type="entry name" value="Beta-barrel_TonB"/>
</dbReference>